<dbReference type="InParanoid" id="G3J5C9"/>
<name>G3J5C9_CORMM</name>
<feature type="compositionally biased region" description="Basic and acidic residues" evidence="1">
    <location>
        <begin position="232"/>
        <end position="256"/>
    </location>
</feature>
<keyword evidence="3" id="KW-1185">Reference proteome</keyword>
<organism evidence="2 3">
    <name type="scientific">Cordyceps militaris (strain CM01)</name>
    <name type="common">Caterpillar fungus</name>
    <dbReference type="NCBI Taxonomy" id="983644"/>
    <lineage>
        <taxon>Eukaryota</taxon>
        <taxon>Fungi</taxon>
        <taxon>Dikarya</taxon>
        <taxon>Ascomycota</taxon>
        <taxon>Pezizomycotina</taxon>
        <taxon>Sordariomycetes</taxon>
        <taxon>Hypocreomycetidae</taxon>
        <taxon>Hypocreales</taxon>
        <taxon>Cordycipitaceae</taxon>
        <taxon>Cordyceps</taxon>
    </lineage>
</organism>
<feature type="region of interest" description="Disordered" evidence="1">
    <location>
        <begin position="506"/>
        <end position="551"/>
    </location>
</feature>
<evidence type="ECO:0000313" key="2">
    <source>
        <dbReference type="EMBL" id="EGX96839.1"/>
    </source>
</evidence>
<dbReference type="RefSeq" id="XP_006666716.1">
    <property type="nucleotide sequence ID" value="XM_006666653.1"/>
</dbReference>
<reference evidence="2 3" key="1">
    <citation type="journal article" date="2011" name="Genome Biol.">
        <title>Genome sequence of the insect pathogenic fungus Cordyceps militaris, a valued traditional Chinese medicine.</title>
        <authorList>
            <person name="Zheng P."/>
            <person name="Xia Y."/>
            <person name="Xiao G."/>
            <person name="Xiong C."/>
            <person name="Hu X."/>
            <person name="Zhang S."/>
            <person name="Zheng H."/>
            <person name="Huang Y."/>
            <person name="Zhou Y."/>
            <person name="Wang S."/>
            <person name="Zhao G.P."/>
            <person name="Liu X."/>
            <person name="St Leger R.J."/>
            <person name="Wang C."/>
        </authorList>
    </citation>
    <scope>NUCLEOTIDE SEQUENCE [LARGE SCALE GENOMIC DNA]</scope>
    <source>
        <strain evidence="2 3">CM01</strain>
    </source>
</reference>
<dbReference type="GeneID" id="18163528"/>
<feature type="compositionally biased region" description="Polar residues" evidence="1">
    <location>
        <begin position="39"/>
        <end position="51"/>
    </location>
</feature>
<feature type="region of interest" description="Disordered" evidence="1">
    <location>
        <begin position="204"/>
        <end position="262"/>
    </location>
</feature>
<sequence length="551" mass="58511">MADDASPSTAARPSLRHANNGPNGSSKTDGGGSSSTTTHNNIPSTGVSSGVSAPPGHAIRRARTVAESNPGAARWVPPSSTRRLSSDSSGFEPPPSRGNPPPFRRSSNFSDRGLNDARAILNPHAKAAQGTAADQPPELSSLAGLSLAFALLPALAGALFTGGGAVATDIMLLGLAGVFLHWSVTQPWLWYHSAQQVRIQHEANSADEVFDDDSDDDDDDGDDDEEFVDGASHLDHVPEEDALRSKNDESTPEKKTPSPSQQSALSELYLHEVTALLSCFSLPLISAFILHMIRSQLSRPSEGLVSNYNLTIFILVSEVRVLSHMIKLVQARTLHLQRVVHSNPFGALPAANSVRINAILERLDALESDSAAAAAAARTAAAVLSEQDEDEETNESAKAAQEAVLAKDIRGAIQPELDALNRAVRRYEKKSTLLQSQVDAHFAAMDARVQDAIALAAVAAKNSARSSILVRGFDAVVKIVLFPFHAVLQLLLLPARWVLSFTRAGGGARKKGTPNGAQTGGKPSSRSTRGSKTTGQPRYNGDKMPSRLARK</sequence>
<feature type="compositionally biased region" description="Acidic residues" evidence="1">
    <location>
        <begin position="208"/>
        <end position="228"/>
    </location>
</feature>
<dbReference type="STRING" id="983644.G3J5C9"/>
<evidence type="ECO:0000313" key="3">
    <source>
        <dbReference type="Proteomes" id="UP000001610"/>
    </source>
</evidence>
<dbReference type="Proteomes" id="UP000001610">
    <property type="component" value="Unassembled WGS sequence"/>
</dbReference>
<gene>
    <name evidence="2" type="ORF">CCM_01497</name>
</gene>
<evidence type="ECO:0000256" key="1">
    <source>
        <dbReference type="SAM" id="MobiDB-lite"/>
    </source>
</evidence>
<dbReference type="eggNOG" id="ENOG502RXR7">
    <property type="taxonomic scope" value="Eukaryota"/>
</dbReference>
<dbReference type="EMBL" id="JH126399">
    <property type="protein sequence ID" value="EGX96839.1"/>
    <property type="molecule type" value="Genomic_DNA"/>
</dbReference>
<feature type="compositionally biased region" description="Polar residues" evidence="1">
    <location>
        <begin position="1"/>
        <end position="11"/>
    </location>
</feature>
<dbReference type="KEGG" id="cmt:CCM_01497"/>
<feature type="compositionally biased region" description="Low complexity" evidence="1">
    <location>
        <begin position="79"/>
        <end position="89"/>
    </location>
</feature>
<dbReference type="OrthoDB" id="5422510at2759"/>
<dbReference type="VEuPathDB" id="FungiDB:CCM_01497"/>
<feature type="compositionally biased region" description="Low complexity" evidence="1">
    <location>
        <begin position="24"/>
        <end position="38"/>
    </location>
</feature>
<proteinExistence type="predicted"/>
<dbReference type="HOGENOM" id="CLU_025640_2_1_1"/>
<feature type="region of interest" description="Disordered" evidence="1">
    <location>
        <begin position="1"/>
        <end position="111"/>
    </location>
</feature>
<dbReference type="AlphaFoldDB" id="G3J5C9"/>
<feature type="compositionally biased region" description="Pro residues" evidence="1">
    <location>
        <begin position="92"/>
        <end position="103"/>
    </location>
</feature>
<dbReference type="PANTHER" id="PTHR42032">
    <property type="entry name" value="YALI0E30679P"/>
    <property type="match status" value="1"/>
</dbReference>
<feature type="compositionally biased region" description="Low complexity" evidence="1">
    <location>
        <begin position="520"/>
        <end position="535"/>
    </location>
</feature>
<accession>G3J5C9</accession>
<dbReference type="PANTHER" id="PTHR42032:SF1">
    <property type="entry name" value="YALI0E30679P"/>
    <property type="match status" value="1"/>
</dbReference>
<protein>
    <submittedName>
        <fullName evidence="2">Uncharacterized protein</fullName>
    </submittedName>
</protein>
<dbReference type="OMA" id="RLPWEWY"/>